<accession>A0A0P9KGW4</accession>
<sequence length="635" mass="71827">MTAEANCDKSRSPILLKLGAFSDRHRAVAQTWADHFKVLHEYRDRFMLDYLKFTSTTRCWFVALEADEGGGSGACKALARFGSQLQYFDGRQIWAVAFKPKDRVPLKPPTSNAALQLALRFFGRETSGSSLALLTTFTKRARALAAAESLASLGSKVYRPYGYEPSQEGANKRFFGPRNQFYISNMGGSLKLFWQHLDQRLLHAVRSVRCPSAQLYNWLADGDSNRRLQALKAQPVLVPVLVIGQGIPWPMMTTGAPEVSPWAELQDVCALWDDAFMLDGAEFVGRTVDLGLPLNNVFAWLFSAPIAAIRHLGQQRVYDTGSALSRLNFEGLEGGWYDLIAGARLGNRRPNTRSEWRSFYSIRSSIPWQLLISLRDMSNFLKGCPTDWADPAWTDIVAKLVDLRELFDNLERIGSRQSADIRKRLHIFVGSLTCRQLSNFVDSFHVALAVIRANLERDVPPEPSDSFTTWPGFLLNVAQITCEATGLQIVELNCPDDLDREHQYMRHCIDSYDYRAFLGDCRLLSIRSDGTPQASVELILRPSRGENVTGEWTLKHLHVAQIRGQHNKTLADTSSEMKTFEWFMAAVLSGHIPVNLEWPNKALKMSRYADTNSIYNIRFGEEVIAWAERFMDRRL</sequence>
<dbReference type="Proteomes" id="UP000278587">
    <property type="component" value="Unassembled WGS sequence"/>
</dbReference>
<gene>
    <name evidence="1" type="ORF">ALQ84_04079</name>
</gene>
<comment type="caution">
    <text evidence="1">The sequence shown here is derived from an EMBL/GenBank/DDBJ whole genome shotgun (WGS) entry which is preliminary data.</text>
</comment>
<organism evidence="1 2">
    <name type="scientific">Pseudomonas caricapapayae</name>
    <dbReference type="NCBI Taxonomy" id="46678"/>
    <lineage>
        <taxon>Bacteria</taxon>
        <taxon>Pseudomonadati</taxon>
        <taxon>Pseudomonadota</taxon>
        <taxon>Gammaproteobacteria</taxon>
        <taxon>Pseudomonadales</taxon>
        <taxon>Pseudomonadaceae</taxon>
        <taxon>Pseudomonas</taxon>
    </lineage>
</organism>
<dbReference type="EMBL" id="RBOC01000004">
    <property type="protein sequence ID" value="RMM15497.1"/>
    <property type="molecule type" value="Genomic_DNA"/>
</dbReference>
<reference evidence="1 2" key="1">
    <citation type="submission" date="2018-08" db="EMBL/GenBank/DDBJ databases">
        <title>Recombination of ecologically and evolutionarily significant loci maintains genetic cohesion in the Pseudomonas syringae species complex.</title>
        <authorList>
            <person name="Dillon M."/>
            <person name="Thakur S."/>
            <person name="Almeida R.N.D."/>
            <person name="Weir B.S."/>
            <person name="Guttman D.S."/>
        </authorList>
    </citation>
    <scope>NUCLEOTIDE SEQUENCE [LARGE SCALE GENOMIC DNA]</scope>
    <source>
        <strain evidence="1 2">ICMP 4086</strain>
    </source>
</reference>
<dbReference type="OrthoDB" id="7032927at2"/>
<evidence type="ECO:0000313" key="1">
    <source>
        <dbReference type="EMBL" id="RMM15497.1"/>
    </source>
</evidence>
<dbReference type="AlphaFoldDB" id="A0A0P9KGW4"/>
<protein>
    <submittedName>
        <fullName evidence="1">Uncharacterized protein</fullName>
    </submittedName>
</protein>
<name>A0A0P9KGW4_9PSED</name>
<dbReference type="RefSeq" id="WP_055008626.1">
    <property type="nucleotide sequence ID" value="NZ_LJPW01000057.1"/>
</dbReference>
<evidence type="ECO:0000313" key="2">
    <source>
        <dbReference type="Proteomes" id="UP000278587"/>
    </source>
</evidence>
<proteinExistence type="predicted"/>